<sequence length="144" mass="16349">MAHVMDSEVEVPTEDKAYLKVAAALLIILGAFELLFSLISIFLIAFSPKLTIGGEYGLIALLSPSESYLSQALAYGYVLFHIFLGWLVGLFTIQAGRECMQGRSWKFVYRMVVLSWIYFPAGTTVGLMVWRDLRREEVRKLFTR</sequence>
<evidence type="ECO:0000313" key="2">
    <source>
        <dbReference type="EMBL" id="ADE56065.1"/>
    </source>
</evidence>
<keyword evidence="1" id="KW-1133">Transmembrane helix</keyword>
<reference evidence="2 3" key="1">
    <citation type="journal article" date="2010" name="Stand. Genomic Sci.">
        <title>Complete genome sequence of Coraliomargarita akajimensis type strain (04OKA010-24).</title>
        <authorList>
            <person name="Mavromatis K."/>
            <person name="Abt B."/>
            <person name="Brambilla E."/>
            <person name="Lapidus A."/>
            <person name="Copeland A."/>
            <person name="Deshpande S."/>
            <person name="Nolan M."/>
            <person name="Lucas S."/>
            <person name="Tice H."/>
            <person name="Cheng J.F."/>
            <person name="Han C."/>
            <person name="Detter J.C."/>
            <person name="Woyke T."/>
            <person name="Goodwin L."/>
            <person name="Pitluck S."/>
            <person name="Held B."/>
            <person name="Brettin T."/>
            <person name="Tapia R."/>
            <person name="Ivanova N."/>
            <person name="Mikhailova N."/>
            <person name="Pati A."/>
            <person name="Liolios K."/>
            <person name="Chen A."/>
            <person name="Palaniappan K."/>
            <person name="Land M."/>
            <person name="Hauser L."/>
            <person name="Chang Y.J."/>
            <person name="Jeffries C.D."/>
            <person name="Rohde M."/>
            <person name="Goker M."/>
            <person name="Bristow J."/>
            <person name="Eisen J.A."/>
            <person name="Markowitz V."/>
            <person name="Hugenholtz P."/>
            <person name="Klenk H.P."/>
            <person name="Kyrpides N.C."/>
        </authorList>
    </citation>
    <scope>NUCLEOTIDE SEQUENCE [LARGE SCALE GENOMIC DNA]</scope>
    <source>
        <strain evidence="3">DSM 45221 / IAM 15411 / JCM 23193 / KCTC 12865</strain>
    </source>
</reference>
<keyword evidence="1" id="KW-0472">Membrane</keyword>
<name>D5EI25_CORAD</name>
<keyword evidence="1" id="KW-0812">Transmembrane</keyword>
<evidence type="ECO:0000256" key="1">
    <source>
        <dbReference type="SAM" id="Phobius"/>
    </source>
</evidence>
<gene>
    <name evidence="2" type="ordered locus">Caka_3052</name>
</gene>
<dbReference type="AlphaFoldDB" id="D5EI25"/>
<protein>
    <submittedName>
        <fullName evidence="2">Uncharacterized protein</fullName>
    </submittedName>
</protein>
<feature type="transmembrane region" description="Helical" evidence="1">
    <location>
        <begin position="21"/>
        <end position="46"/>
    </location>
</feature>
<evidence type="ECO:0000313" key="3">
    <source>
        <dbReference type="Proteomes" id="UP000000925"/>
    </source>
</evidence>
<accession>D5EI25</accession>
<dbReference type="HOGENOM" id="CLU_1793219_0_0_0"/>
<proteinExistence type="predicted"/>
<feature type="transmembrane region" description="Helical" evidence="1">
    <location>
        <begin position="72"/>
        <end position="95"/>
    </location>
</feature>
<feature type="transmembrane region" description="Helical" evidence="1">
    <location>
        <begin position="107"/>
        <end position="130"/>
    </location>
</feature>
<dbReference type="EMBL" id="CP001998">
    <property type="protein sequence ID" value="ADE56065.1"/>
    <property type="molecule type" value="Genomic_DNA"/>
</dbReference>
<keyword evidence="3" id="KW-1185">Reference proteome</keyword>
<dbReference type="Proteomes" id="UP000000925">
    <property type="component" value="Chromosome"/>
</dbReference>
<dbReference type="KEGG" id="caa:Caka_3052"/>
<organism evidence="2 3">
    <name type="scientific">Coraliomargarita akajimensis (strain DSM 45221 / IAM 15411 / JCM 23193 / KCTC 12865 / 04OKA010-24)</name>
    <dbReference type="NCBI Taxonomy" id="583355"/>
    <lineage>
        <taxon>Bacteria</taxon>
        <taxon>Pseudomonadati</taxon>
        <taxon>Verrucomicrobiota</taxon>
        <taxon>Opitutia</taxon>
        <taxon>Puniceicoccales</taxon>
        <taxon>Coraliomargaritaceae</taxon>
        <taxon>Coraliomargarita</taxon>
    </lineage>
</organism>